<evidence type="ECO:0000256" key="1">
    <source>
        <dbReference type="ARBA" id="ARBA00001962"/>
    </source>
</evidence>
<dbReference type="EMBL" id="LSRX01000135">
    <property type="protein sequence ID" value="OLQ07600.1"/>
    <property type="molecule type" value="Genomic_DNA"/>
</dbReference>
<keyword evidence="4" id="KW-0560">Oxidoreductase</keyword>
<reference evidence="9 10" key="1">
    <citation type="submission" date="2016-02" db="EMBL/GenBank/DDBJ databases">
        <title>Genome analysis of coral dinoflagellate symbionts highlights evolutionary adaptations to a symbiotic lifestyle.</title>
        <authorList>
            <person name="Aranda M."/>
            <person name="Li Y."/>
            <person name="Liew Y.J."/>
            <person name="Baumgarten S."/>
            <person name="Simakov O."/>
            <person name="Wilson M."/>
            <person name="Piel J."/>
            <person name="Ashoor H."/>
            <person name="Bougouffa S."/>
            <person name="Bajic V.B."/>
            <person name="Ryu T."/>
            <person name="Ravasi T."/>
            <person name="Bayer T."/>
            <person name="Micklem G."/>
            <person name="Kim H."/>
            <person name="Bhak J."/>
            <person name="Lajeunesse T.C."/>
            <person name="Voolstra C.R."/>
        </authorList>
    </citation>
    <scope>NUCLEOTIDE SEQUENCE [LARGE SCALE GENOMIC DNA]</scope>
    <source>
        <strain evidence="9 10">CCMP2467</strain>
    </source>
</reference>
<dbReference type="GO" id="GO:0046872">
    <property type="term" value="F:metal ion binding"/>
    <property type="evidence" value="ECO:0007669"/>
    <property type="project" value="UniProtKB-KW"/>
</dbReference>
<gene>
    <name evidence="9" type="primary">daf-36</name>
    <name evidence="9" type="ORF">AK812_SmicGene8958</name>
</gene>
<name>A0A1Q9EJK3_SYMMI</name>
<dbReference type="OrthoDB" id="283855at2759"/>
<dbReference type="UniPathway" id="UPA01020"/>
<protein>
    <submittedName>
        <fullName evidence="9">Cholesterol desaturase daf-36</fullName>
    </submittedName>
</protein>
<dbReference type="AlphaFoldDB" id="A0A1Q9EJK3"/>
<feature type="region of interest" description="Disordered" evidence="7">
    <location>
        <begin position="45"/>
        <end position="80"/>
    </location>
</feature>
<dbReference type="InterPro" id="IPR045605">
    <property type="entry name" value="KshA-like_C"/>
</dbReference>
<dbReference type="Proteomes" id="UP000186817">
    <property type="component" value="Unassembled WGS sequence"/>
</dbReference>
<feature type="domain" description="Rieske" evidence="8">
    <location>
        <begin position="126"/>
        <end position="220"/>
    </location>
</feature>
<keyword evidence="3" id="KW-0479">Metal-binding</keyword>
<dbReference type="GO" id="GO:0016491">
    <property type="term" value="F:oxidoreductase activity"/>
    <property type="evidence" value="ECO:0007669"/>
    <property type="project" value="UniProtKB-KW"/>
</dbReference>
<keyword evidence="5" id="KW-0408">Iron</keyword>
<dbReference type="GO" id="GO:0008203">
    <property type="term" value="P:cholesterol metabolic process"/>
    <property type="evidence" value="ECO:0007669"/>
    <property type="project" value="InterPro"/>
</dbReference>
<keyword evidence="2" id="KW-0001">2Fe-2S</keyword>
<evidence type="ECO:0000256" key="6">
    <source>
        <dbReference type="ARBA" id="ARBA00023014"/>
    </source>
</evidence>
<accession>A0A1Q9EJK3</accession>
<evidence type="ECO:0000256" key="4">
    <source>
        <dbReference type="ARBA" id="ARBA00023002"/>
    </source>
</evidence>
<evidence type="ECO:0000313" key="10">
    <source>
        <dbReference type="Proteomes" id="UP000186817"/>
    </source>
</evidence>
<proteinExistence type="predicted"/>
<dbReference type="InterPro" id="IPR036922">
    <property type="entry name" value="Rieske_2Fe-2S_sf"/>
</dbReference>
<comment type="cofactor">
    <cofactor evidence="1">
        <name>Fe cation</name>
        <dbReference type="ChEBI" id="CHEBI:24875"/>
    </cofactor>
</comment>
<dbReference type="Pfam" id="PF19298">
    <property type="entry name" value="KshA_C"/>
    <property type="match status" value="1"/>
</dbReference>
<comment type="caution">
    <text evidence="9">The sequence shown here is derived from an EMBL/GenBank/DDBJ whole genome shotgun (WGS) entry which is preliminary data.</text>
</comment>
<dbReference type="Gene3D" id="2.102.10.10">
    <property type="entry name" value="Rieske [2Fe-2S] iron-sulphur domain"/>
    <property type="match status" value="1"/>
</dbReference>
<dbReference type="GO" id="GO:0051537">
    <property type="term" value="F:2 iron, 2 sulfur cluster binding"/>
    <property type="evidence" value="ECO:0007669"/>
    <property type="project" value="UniProtKB-KW"/>
</dbReference>
<dbReference type="InterPro" id="IPR017941">
    <property type="entry name" value="Rieske_2Fe-2S"/>
</dbReference>
<keyword evidence="10" id="KW-1185">Reference proteome</keyword>
<evidence type="ECO:0000259" key="8">
    <source>
        <dbReference type="PROSITE" id="PS51296"/>
    </source>
</evidence>
<sequence>MDPADDGTGSDVRLAVLFAQQKRLSSRARQDFFMRLVEDDVPNKTVEADLQAPSQLPRRHRPRAAPARPSRLEQDVSRGPGGPELSRLVLAGRQLCLSVSLQSATLFFVGLYQLMYDPRTKDYNIPKFCNESTEDVAVVALAMALVLVVVVVEDGKAAVLHAFCPHMGAHLGMGGVVVGNSLYLGSDLAHVPYRKTAREMPSASKLRAYTVRENLERVYIWFDAEGRPPQWELECHKQLEKDLADGSFYLATIRQMEFDQHCCEMHMNSADPYHFKIVEHGRIQEYGKGVVNGQLMDKEHMCSFEGKLSRAFFLRKLRALNLHAKEAVTHIFSFERTACTVRKLSRTSFLCKLRARSLPGSCIAEYLVYSP</sequence>
<evidence type="ECO:0000256" key="7">
    <source>
        <dbReference type="SAM" id="MobiDB-lite"/>
    </source>
</evidence>
<dbReference type="SUPFAM" id="SSF50022">
    <property type="entry name" value="ISP domain"/>
    <property type="match status" value="1"/>
</dbReference>
<evidence type="ECO:0000256" key="2">
    <source>
        <dbReference type="ARBA" id="ARBA00022714"/>
    </source>
</evidence>
<keyword evidence="6" id="KW-0411">Iron-sulfur</keyword>
<dbReference type="PROSITE" id="PS51296">
    <property type="entry name" value="RIESKE"/>
    <property type="match status" value="1"/>
</dbReference>
<evidence type="ECO:0000313" key="9">
    <source>
        <dbReference type="EMBL" id="OLQ07600.1"/>
    </source>
</evidence>
<organism evidence="9 10">
    <name type="scientific">Symbiodinium microadriaticum</name>
    <name type="common">Dinoflagellate</name>
    <name type="synonym">Zooxanthella microadriatica</name>
    <dbReference type="NCBI Taxonomy" id="2951"/>
    <lineage>
        <taxon>Eukaryota</taxon>
        <taxon>Sar</taxon>
        <taxon>Alveolata</taxon>
        <taxon>Dinophyceae</taxon>
        <taxon>Suessiales</taxon>
        <taxon>Symbiodiniaceae</taxon>
        <taxon>Symbiodinium</taxon>
    </lineage>
</organism>
<evidence type="ECO:0000256" key="3">
    <source>
        <dbReference type="ARBA" id="ARBA00022723"/>
    </source>
</evidence>
<evidence type="ECO:0000256" key="5">
    <source>
        <dbReference type="ARBA" id="ARBA00023004"/>
    </source>
</evidence>